<keyword evidence="1" id="KW-1133">Transmembrane helix</keyword>
<feature type="transmembrane region" description="Helical" evidence="1">
    <location>
        <begin position="445"/>
        <end position="463"/>
    </location>
</feature>
<organism evidence="3 4">
    <name type="scientific">Durusdinium trenchii</name>
    <dbReference type="NCBI Taxonomy" id="1381693"/>
    <lineage>
        <taxon>Eukaryota</taxon>
        <taxon>Sar</taxon>
        <taxon>Alveolata</taxon>
        <taxon>Dinophyceae</taxon>
        <taxon>Suessiales</taxon>
        <taxon>Symbiodiniaceae</taxon>
        <taxon>Durusdinium</taxon>
    </lineage>
</organism>
<accession>A0ABP0MG69</accession>
<dbReference type="InterPro" id="IPR036259">
    <property type="entry name" value="MFS_trans_sf"/>
</dbReference>
<reference evidence="3 4" key="1">
    <citation type="submission" date="2024-02" db="EMBL/GenBank/DDBJ databases">
        <authorList>
            <person name="Chen Y."/>
            <person name="Shah S."/>
            <person name="Dougan E. K."/>
            <person name="Thang M."/>
            <person name="Chan C."/>
        </authorList>
    </citation>
    <scope>NUCLEOTIDE SEQUENCE [LARGE SCALE GENOMIC DNA]</scope>
</reference>
<evidence type="ECO:0000259" key="2">
    <source>
        <dbReference type="Pfam" id="PF13360"/>
    </source>
</evidence>
<dbReference type="Pfam" id="PF13360">
    <property type="entry name" value="PQQ_2"/>
    <property type="match status" value="1"/>
</dbReference>
<keyword evidence="1" id="KW-0812">Transmembrane</keyword>
<evidence type="ECO:0000313" key="4">
    <source>
        <dbReference type="Proteomes" id="UP001642464"/>
    </source>
</evidence>
<dbReference type="InterPro" id="IPR011047">
    <property type="entry name" value="Quinoprotein_ADH-like_sf"/>
</dbReference>
<feature type="transmembrane region" description="Helical" evidence="1">
    <location>
        <begin position="506"/>
        <end position="525"/>
    </location>
</feature>
<dbReference type="Gene3D" id="1.20.1250.20">
    <property type="entry name" value="MFS general substrate transporter like domains"/>
    <property type="match status" value="1"/>
</dbReference>
<feature type="non-terminal residue" evidence="3">
    <location>
        <position position="529"/>
    </location>
</feature>
<dbReference type="PROSITE" id="PS01022">
    <property type="entry name" value="PTR2_1"/>
    <property type="match status" value="1"/>
</dbReference>
<feature type="domain" description="Pyrrolo-quinoline quinone repeat" evidence="2">
    <location>
        <begin position="166"/>
        <end position="385"/>
    </location>
</feature>
<dbReference type="InterPro" id="IPR002372">
    <property type="entry name" value="PQQ_rpt_dom"/>
</dbReference>
<dbReference type="PANTHER" id="PTHR34512:SF30">
    <property type="entry name" value="OUTER MEMBRANE PROTEIN ASSEMBLY FACTOR BAMB"/>
    <property type="match status" value="1"/>
</dbReference>
<feature type="transmembrane region" description="Helical" evidence="1">
    <location>
        <begin position="479"/>
        <end position="499"/>
    </location>
</feature>
<proteinExistence type="predicted"/>
<dbReference type="PANTHER" id="PTHR34512">
    <property type="entry name" value="CELL SURFACE PROTEIN"/>
    <property type="match status" value="1"/>
</dbReference>
<gene>
    <name evidence="3" type="ORF">SCF082_LOCUS27829</name>
</gene>
<evidence type="ECO:0000313" key="3">
    <source>
        <dbReference type="EMBL" id="CAK9050460.1"/>
    </source>
</evidence>
<dbReference type="EMBL" id="CAXAMM010021707">
    <property type="protein sequence ID" value="CAK9050460.1"/>
    <property type="molecule type" value="Genomic_DNA"/>
</dbReference>
<feature type="transmembrane region" description="Helical" evidence="1">
    <location>
        <begin position="15"/>
        <end position="34"/>
    </location>
</feature>
<keyword evidence="1" id="KW-0472">Membrane</keyword>
<dbReference type="InterPro" id="IPR018456">
    <property type="entry name" value="PTR2_symporter_CS"/>
</dbReference>
<protein>
    <submittedName>
        <fullName evidence="3">Peptide transporter family 1 (Oligopeptide transporter 1) (Protein YIN)</fullName>
    </submittedName>
</protein>
<comment type="caution">
    <text evidence="3">The sequence shown here is derived from an EMBL/GenBank/DDBJ whole genome shotgun (WGS) entry which is preliminary data.</text>
</comment>
<sequence length="529" mass="57812">MLSIPTFPGHDHGIGLRHLIAVGGLLLVSLVAIPSDAAEWPRFRGENGRARAEAAAPISWSADEGIVWRREMPGYGASSPIVVGPHVFLTYYANYGQGEGEAGDRGTLACHTLCCDRSTGEILWDSSIPAAEVERKYEGFIRQHGYSSATPCCDGERVYSFFGTSGVVAYDLTGQQLWHVEVGTKTHGFGTGASPVVHNELLLVNASIESERLIALNKQTGALVWEAANVRRCWGPPAVVTLANGSQEIILNIHSQMNAFSPEDGSLLWWCEAVPDYVCPSVVIDGEMIYGIGGRKSKCVAIRAGGRGDVTETHRVWSLDVGANVPSPVLVDGHLYWLSNNGQIFCVDTARGEMITRERTRAGRVYASVVAAGPYIYGVSRENGTFVFEATPEMPQVAHNVIEDDPSIFNGSLMSKSRYLTTPPETDRMPPGIPYIVGNEAAERFSFYGMKAILTVFMTSYLVNRQGELAPLSDEDAKFWVHTFVVGAYFFPLFGALISDWLWGKYTTILWLSIVYCLGHLALALDSTW</sequence>
<evidence type="ECO:0000256" key="1">
    <source>
        <dbReference type="SAM" id="Phobius"/>
    </source>
</evidence>
<name>A0ABP0MG69_9DINO</name>
<dbReference type="Gene3D" id="2.130.10.10">
    <property type="entry name" value="YVTN repeat-like/Quinoprotein amine dehydrogenase"/>
    <property type="match status" value="1"/>
</dbReference>
<dbReference type="SUPFAM" id="SSF50998">
    <property type="entry name" value="Quinoprotein alcohol dehydrogenase-like"/>
    <property type="match status" value="1"/>
</dbReference>
<dbReference type="Proteomes" id="UP001642464">
    <property type="component" value="Unassembled WGS sequence"/>
</dbReference>
<keyword evidence="4" id="KW-1185">Reference proteome</keyword>
<dbReference type="InterPro" id="IPR015943">
    <property type="entry name" value="WD40/YVTN_repeat-like_dom_sf"/>
</dbReference>